<keyword evidence="5 7" id="KW-0408">Iron</keyword>
<dbReference type="VEuPathDB" id="FungiDB:PV06_06369"/>
<dbReference type="GO" id="GO:0016705">
    <property type="term" value="F:oxidoreductase activity, acting on paired donors, with incorporation or reduction of molecular oxygen"/>
    <property type="evidence" value="ECO:0007669"/>
    <property type="project" value="InterPro"/>
</dbReference>
<dbReference type="EMBL" id="KN847336">
    <property type="protein sequence ID" value="KIW42861.1"/>
    <property type="molecule type" value="Genomic_DNA"/>
</dbReference>
<comment type="cofactor">
    <cofactor evidence="1 7">
        <name>heme</name>
        <dbReference type="ChEBI" id="CHEBI:30413"/>
    </cofactor>
</comment>
<evidence type="ECO:0000313" key="10">
    <source>
        <dbReference type="EMBL" id="KIW42861.1"/>
    </source>
</evidence>
<dbReference type="InterPro" id="IPR050121">
    <property type="entry name" value="Cytochrome_P450_monoxygenase"/>
</dbReference>
<evidence type="ECO:0008006" key="12">
    <source>
        <dbReference type="Google" id="ProtNLM"/>
    </source>
</evidence>
<dbReference type="Gene3D" id="1.10.630.10">
    <property type="entry name" value="Cytochrome P450"/>
    <property type="match status" value="1"/>
</dbReference>
<keyword evidence="7 8" id="KW-0349">Heme</keyword>
<evidence type="ECO:0000256" key="8">
    <source>
        <dbReference type="RuleBase" id="RU000461"/>
    </source>
</evidence>
<keyword evidence="9" id="KW-0472">Membrane</keyword>
<dbReference type="PANTHER" id="PTHR24305">
    <property type="entry name" value="CYTOCHROME P450"/>
    <property type="match status" value="1"/>
</dbReference>
<dbReference type="PANTHER" id="PTHR24305:SF232">
    <property type="entry name" value="P450, PUTATIVE (EUROFUNG)-RELATED"/>
    <property type="match status" value="1"/>
</dbReference>
<dbReference type="Proteomes" id="UP000053342">
    <property type="component" value="Unassembled WGS sequence"/>
</dbReference>
<dbReference type="RefSeq" id="XP_016263077.1">
    <property type="nucleotide sequence ID" value="XM_016407473.1"/>
</dbReference>
<reference evidence="10 11" key="1">
    <citation type="submission" date="2015-01" db="EMBL/GenBank/DDBJ databases">
        <title>The Genome Sequence of Exophiala oligosperma CBS72588.</title>
        <authorList>
            <consortium name="The Broad Institute Genomics Platform"/>
            <person name="Cuomo C."/>
            <person name="de Hoog S."/>
            <person name="Gorbushina A."/>
            <person name="Stielow B."/>
            <person name="Teixiera M."/>
            <person name="Abouelleil A."/>
            <person name="Chapman S.B."/>
            <person name="Priest M."/>
            <person name="Young S.K."/>
            <person name="Wortman J."/>
            <person name="Nusbaum C."/>
            <person name="Birren B."/>
        </authorList>
    </citation>
    <scope>NUCLEOTIDE SEQUENCE [LARGE SCALE GENOMIC DNA]</scope>
    <source>
        <strain evidence="10 11">CBS 72588</strain>
    </source>
</reference>
<sequence>MSLKTPELIDYSHSYSHTFISAAIFFLSVPCLLFVLLGITRYKRGLRDIPGPFVASVLPLDRILTTYSGHQFEKHLAYHEKYGPVVRVGPNHVSFSDSDQISVIYNITSKFNKSNFYTLFHAKSPVGNIPTVFSITDPQGHRDLKRPVGAAFALSALLDLEPLADECTAILQRKLDGLEGQNIDLGTWLHWYAFDVITYITFSNSIGFLERERDVQGIISAIEGRLVYNSIVGQVPNMHKFLLGNSLISRLADLIPSLARLNSARYIVNFAAAQLSRRQTAAAEHGKKDIVARFKRSKEGGEQVITDKELLGHASSNVFAGSDTTAISLRAMFYYLCKNPSTYDKLVDEVLMFDAKNELSEYVTYAEAQRMPYFQACMREALRMHPAVGQLLERIVPVEGATVSGHFLPGGTVVGMNPWVAARDKNVYGGDADKFRPERWLEADEATLKLMDRNWLAFGAGARTCLGKNISLMEMSKLVPQLLRRYHVQLADPKAEWTLHDYWFVRQEGLRCVLTRRTRTVDREKTATR</sequence>
<evidence type="ECO:0000313" key="11">
    <source>
        <dbReference type="Proteomes" id="UP000053342"/>
    </source>
</evidence>
<evidence type="ECO:0000256" key="4">
    <source>
        <dbReference type="ARBA" id="ARBA00023002"/>
    </source>
</evidence>
<organism evidence="10 11">
    <name type="scientific">Exophiala oligosperma</name>
    <dbReference type="NCBI Taxonomy" id="215243"/>
    <lineage>
        <taxon>Eukaryota</taxon>
        <taxon>Fungi</taxon>
        <taxon>Dikarya</taxon>
        <taxon>Ascomycota</taxon>
        <taxon>Pezizomycotina</taxon>
        <taxon>Eurotiomycetes</taxon>
        <taxon>Chaetothyriomycetidae</taxon>
        <taxon>Chaetothyriales</taxon>
        <taxon>Herpotrichiellaceae</taxon>
        <taxon>Exophiala</taxon>
    </lineage>
</organism>
<dbReference type="GO" id="GO:0005506">
    <property type="term" value="F:iron ion binding"/>
    <property type="evidence" value="ECO:0007669"/>
    <property type="project" value="InterPro"/>
</dbReference>
<keyword evidence="4 8" id="KW-0560">Oxidoreductase</keyword>
<feature type="transmembrane region" description="Helical" evidence="9">
    <location>
        <begin position="20"/>
        <end position="39"/>
    </location>
</feature>
<evidence type="ECO:0000256" key="7">
    <source>
        <dbReference type="PIRSR" id="PIRSR602401-1"/>
    </source>
</evidence>
<dbReference type="CDD" id="cd11060">
    <property type="entry name" value="CYP57A1-like"/>
    <property type="match status" value="1"/>
</dbReference>
<evidence type="ECO:0000256" key="5">
    <source>
        <dbReference type="ARBA" id="ARBA00023004"/>
    </source>
</evidence>
<evidence type="ECO:0000256" key="6">
    <source>
        <dbReference type="ARBA" id="ARBA00023033"/>
    </source>
</evidence>
<dbReference type="InterPro" id="IPR002401">
    <property type="entry name" value="Cyt_P450_E_grp-I"/>
</dbReference>
<evidence type="ECO:0000256" key="1">
    <source>
        <dbReference type="ARBA" id="ARBA00001971"/>
    </source>
</evidence>
<dbReference type="InterPro" id="IPR036396">
    <property type="entry name" value="Cyt_P450_sf"/>
</dbReference>
<dbReference type="HOGENOM" id="CLU_001570_14_0_1"/>
<evidence type="ECO:0000256" key="3">
    <source>
        <dbReference type="ARBA" id="ARBA00022723"/>
    </source>
</evidence>
<gene>
    <name evidence="10" type="ORF">PV06_06369</name>
</gene>
<protein>
    <recommendedName>
        <fullName evidence="12">Cytochrome P450 oxidoreductase</fullName>
    </recommendedName>
</protein>
<dbReference type="GO" id="GO:0004497">
    <property type="term" value="F:monooxygenase activity"/>
    <property type="evidence" value="ECO:0007669"/>
    <property type="project" value="UniProtKB-KW"/>
</dbReference>
<evidence type="ECO:0000256" key="2">
    <source>
        <dbReference type="ARBA" id="ARBA00010617"/>
    </source>
</evidence>
<dbReference type="FunFam" id="1.10.630.10:FF:000050">
    <property type="entry name" value="Cytochrome P450 monooxygenase"/>
    <property type="match status" value="1"/>
</dbReference>
<dbReference type="PROSITE" id="PS00086">
    <property type="entry name" value="CYTOCHROME_P450"/>
    <property type="match status" value="1"/>
</dbReference>
<dbReference type="SUPFAM" id="SSF48264">
    <property type="entry name" value="Cytochrome P450"/>
    <property type="match status" value="1"/>
</dbReference>
<dbReference type="GeneID" id="27358443"/>
<keyword evidence="3 7" id="KW-0479">Metal-binding</keyword>
<dbReference type="OrthoDB" id="3934656at2759"/>
<keyword evidence="11" id="KW-1185">Reference proteome</keyword>
<keyword evidence="9" id="KW-0812">Transmembrane</keyword>
<dbReference type="STRING" id="215243.A0A0D2ASJ9"/>
<dbReference type="Pfam" id="PF00067">
    <property type="entry name" value="p450"/>
    <property type="match status" value="1"/>
</dbReference>
<name>A0A0D2ASJ9_9EURO</name>
<dbReference type="PRINTS" id="PR00385">
    <property type="entry name" value="P450"/>
</dbReference>
<proteinExistence type="inferred from homology"/>
<dbReference type="InterPro" id="IPR001128">
    <property type="entry name" value="Cyt_P450"/>
</dbReference>
<evidence type="ECO:0000256" key="9">
    <source>
        <dbReference type="SAM" id="Phobius"/>
    </source>
</evidence>
<dbReference type="PRINTS" id="PR00463">
    <property type="entry name" value="EP450I"/>
</dbReference>
<keyword evidence="6 8" id="KW-0503">Monooxygenase</keyword>
<dbReference type="AlphaFoldDB" id="A0A0D2ASJ9"/>
<keyword evidence="9" id="KW-1133">Transmembrane helix</keyword>
<dbReference type="InterPro" id="IPR017972">
    <property type="entry name" value="Cyt_P450_CS"/>
</dbReference>
<feature type="binding site" description="axial binding residue" evidence="7">
    <location>
        <position position="465"/>
    </location>
    <ligand>
        <name>heme</name>
        <dbReference type="ChEBI" id="CHEBI:30413"/>
    </ligand>
    <ligandPart>
        <name>Fe</name>
        <dbReference type="ChEBI" id="CHEBI:18248"/>
    </ligandPart>
</feature>
<accession>A0A0D2ASJ9</accession>
<dbReference type="GO" id="GO:0020037">
    <property type="term" value="F:heme binding"/>
    <property type="evidence" value="ECO:0007669"/>
    <property type="project" value="InterPro"/>
</dbReference>
<comment type="similarity">
    <text evidence="2 8">Belongs to the cytochrome P450 family.</text>
</comment>